<evidence type="ECO:0000256" key="12">
    <source>
        <dbReference type="ARBA" id="ARBA00033342"/>
    </source>
</evidence>
<dbReference type="CDD" id="cd20070">
    <property type="entry name" value="5TM_YidC_Alb3"/>
    <property type="match status" value="1"/>
</dbReference>
<evidence type="ECO:0000256" key="11">
    <source>
        <dbReference type="ARBA" id="ARBA00033245"/>
    </source>
</evidence>
<evidence type="ECO:0000256" key="6">
    <source>
        <dbReference type="ARBA" id="ARBA00022692"/>
    </source>
</evidence>
<feature type="transmembrane region" description="Helical" evidence="13">
    <location>
        <begin position="435"/>
        <end position="458"/>
    </location>
</feature>
<dbReference type="CDD" id="cd19961">
    <property type="entry name" value="EcYidC-like_peri"/>
    <property type="match status" value="1"/>
</dbReference>
<reference evidence="17 18" key="1">
    <citation type="submission" date="2024-09" db="EMBL/GenBank/DDBJ databases">
        <title>Draft genome sequence of Candidatus Magnetaquicoccaceae bacterium FCR-1.</title>
        <authorList>
            <person name="Shimoshige H."/>
            <person name="Shimamura S."/>
            <person name="Taoka A."/>
            <person name="Kobayashi H."/>
            <person name="Maekawa T."/>
        </authorList>
    </citation>
    <scope>NUCLEOTIDE SEQUENCE [LARGE SCALE GENOMIC DNA]</scope>
    <source>
        <strain evidence="17 18">FCR-1</strain>
    </source>
</reference>
<comment type="caution">
    <text evidence="17">The sequence shown here is derived from an EMBL/GenBank/DDBJ whole genome shotgun (WGS) entry which is preliminary data.</text>
</comment>
<keyword evidence="5 13" id="KW-1003">Cell membrane</keyword>
<dbReference type="NCBIfam" id="TIGR03593">
    <property type="entry name" value="yidC_nterm"/>
    <property type="match status" value="1"/>
</dbReference>
<evidence type="ECO:0000256" key="10">
    <source>
        <dbReference type="ARBA" id="ARBA00023186"/>
    </source>
</evidence>
<keyword evidence="9 13" id="KW-0472">Membrane</keyword>
<feature type="transmembrane region" description="Helical" evidence="13">
    <location>
        <begin position="479"/>
        <end position="497"/>
    </location>
</feature>
<evidence type="ECO:0000256" key="3">
    <source>
        <dbReference type="ARBA" id="ARBA00015325"/>
    </source>
</evidence>
<dbReference type="PANTHER" id="PTHR12428">
    <property type="entry name" value="OXA1"/>
    <property type="match status" value="1"/>
</dbReference>
<evidence type="ECO:0000256" key="4">
    <source>
        <dbReference type="ARBA" id="ARBA00022448"/>
    </source>
</evidence>
<accession>A0ABQ0CCE9</accession>
<evidence type="ECO:0000313" key="18">
    <source>
        <dbReference type="Proteomes" id="UP001628193"/>
    </source>
</evidence>
<keyword evidence="6 13" id="KW-0812">Transmembrane</keyword>
<keyword evidence="7 13" id="KW-0653">Protein transport</keyword>
<dbReference type="Pfam" id="PF14849">
    <property type="entry name" value="YidC_periplas"/>
    <property type="match status" value="1"/>
</dbReference>
<organism evidence="17 18">
    <name type="scientific">Candidatus Magnetaquiglobus chichijimensis</name>
    <dbReference type="NCBI Taxonomy" id="3141448"/>
    <lineage>
        <taxon>Bacteria</taxon>
        <taxon>Pseudomonadati</taxon>
        <taxon>Pseudomonadota</taxon>
        <taxon>Magnetococcia</taxon>
        <taxon>Magnetococcales</taxon>
        <taxon>Candidatus Magnetaquicoccaceae</taxon>
        <taxon>Candidatus Magnetaquiglobus</taxon>
    </lineage>
</organism>
<feature type="transmembrane region" description="Helical" evidence="13">
    <location>
        <begin position="509"/>
        <end position="534"/>
    </location>
</feature>
<evidence type="ECO:0000256" key="9">
    <source>
        <dbReference type="ARBA" id="ARBA00023136"/>
    </source>
</evidence>
<keyword evidence="10 13" id="KW-0143">Chaperone</keyword>
<keyword evidence="8 13" id="KW-1133">Transmembrane helix</keyword>
<evidence type="ECO:0000256" key="13">
    <source>
        <dbReference type="HAMAP-Rule" id="MF_01810"/>
    </source>
</evidence>
<dbReference type="InterPro" id="IPR038221">
    <property type="entry name" value="YidC_periplasmic_sf"/>
</dbReference>
<dbReference type="PRINTS" id="PR01900">
    <property type="entry name" value="YIDCPROTEIN"/>
</dbReference>
<evidence type="ECO:0000256" key="8">
    <source>
        <dbReference type="ARBA" id="ARBA00022989"/>
    </source>
</evidence>
<feature type="region of interest" description="Disordered" evidence="14">
    <location>
        <begin position="29"/>
        <end position="83"/>
    </location>
</feature>
<dbReference type="InterPro" id="IPR001708">
    <property type="entry name" value="YidC/ALB3/OXA1/COX18"/>
</dbReference>
<evidence type="ECO:0000256" key="1">
    <source>
        <dbReference type="ARBA" id="ARBA00004429"/>
    </source>
</evidence>
<evidence type="ECO:0000259" key="16">
    <source>
        <dbReference type="Pfam" id="PF14849"/>
    </source>
</evidence>
<dbReference type="EMBL" id="BAAFGK010000005">
    <property type="protein sequence ID" value="GAB0058574.1"/>
    <property type="molecule type" value="Genomic_DNA"/>
</dbReference>
<comment type="similarity">
    <text evidence="2 13">Belongs to the OXA1/ALB3/YidC family. Type 1 subfamily.</text>
</comment>
<gene>
    <name evidence="13 17" type="primary">yidC</name>
    <name evidence="17" type="ORF">SIID45300_02925</name>
</gene>
<dbReference type="HAMAP" id="MF_01810">
    <property type="entry name" value="YidC_type1"/>
    <property type="match status" value="1"/>
</dbReference>
<dbReference type="NCBIfam" id="NF002352">
    <property type="entry name" value="PRK01318.1-3"/>
    <property type="match status" value="1"/>
</dbReference>
<proteinExistence type="inferred from homology"/>
<evidence type="ECO:0000256" key="2">
    <source>
        <dbReference type="ARBA" id="ARBA00010527"/>
    </source>
</evidence>
<dbReference type="PANTHER" id="PTHR12428:SF65">
    <property type="entry name" value="CYTOCHROME C OXIDASE ASSEMBLY PROTEIN COX18, MITOCHONDRIAL"/>
    <property type="match status" value="1"/>
</dbReference>
<name>A0ABQ0CCE9_9PROT</name>
<comment type="function">
    <text evidence="13">Required for the insertion and/or proper folding and/or complex formation of integral membrane proteins into the membrane. Involved in integration of membrane proteins that insert both dependently and independently of the Sec translocase complex, as well as at least some lipoproteins. Aids folding of multispanning membrane proteins.</text>
</comment>
<dbReference type="InterPro" id="IPR047196">
    <property type="entry name" value="YidC_ALB_C"/>
</dbReference>
<dbReference type="InterPro" id="IPR028053">
    <property type="entry name" value="Membr_insert_YidC_N"/>
</dbReference>
<dbReference type="NCBIfam" id="TIGR03592">
    <property type="entry name" value="yidC_oxa1_cterm"/>
    <property type="match status" value="1"/>
</dbReference>
<sequence length="551" mass="62443">MDRRTLLAITLSFLLLIVFQTVSDLYLTPPQPAQTTEQQAKEVKQEPKESQSIEKSIQDQASVEAAKPPQAHTTTSQEKVIDPREQRFEFDNGVIVGQISNLGATLTQAKFLKNFDKLPPEGKPIEFLSPTGNHLFFEESGFLGEVGVDLPNRKSVWTRVGSGKIGPNAPLTLVWENGKGLKFEKIFTFQTNSYLITTSDRVINSSDKPVVLFHFAHFARIEPKPADQQAMAPVDFEGPMGYLDGTRVQHIYEDLKKQDQRINGQEGWVGFSDKYFLAAIVPEANSGTKKYYFDFDDPTHRVGSVAGKQELRAGGMLEKSTRLFIGPKEVRNLEALGLNLERSIDYGWFHFLAVPLVKILLFFNDFLHNYGVAIILLTVIIKILFFPLATKSYRSMNAMKKLAPKLEEIKKLYSHDKAMMQQETMRMYQENKVNPLGGCLPIVVQIPVFFALYKVLFLSVEMRQAPLFLWIQDLSIMDPYYVLPILMGISMFIQTKMNPAPADPVQAKVMLFLPVVFTFMFLSFPAGLVLYWLVNNVLSIAQQGYIMKLEK</sequence>
<feature type="transmembrane region" description="Helical" evidence="13">
    <location>
        <begin position="370"/>
        <end position="389"/>
    </location>
</feature>
<evidence type="ECO:0000256" key="14">
    <source>
        <dbReference type="SAM" id="MobiDB-lite"/>
    </source>
</evidence>
<dbReference type="Pfam" id="PF02096">
    <property type="entry name" value="60KD_IMP"/>
    <property type="match status" value="1"/>
</dbReference>
<comment type="subunit">
    <text evidence="13">Interacts with the Sec translocase complex via SecD. Specifically interacts with transmembrane segments of nascent integral membrane proteins during membrane integration.</text>
</comment>
<evidence type="ECO:0000256" key="5">
    <source>
        <dbReference type="ARBA" id="ARBA00022475"/>
    </source>
</evidence>
<feature type="compositionally biased region" description="Basic and acidic residues" evidence="14">
    <location>
        <begin position="39"/>
        <end position="52"/>
    </location>
</feature>
<dbReference type="InterPro" id="IPR019998">
    <property type="entry name" value="Membr_insert_YidC"/>
</dbReference>
<keyword evidence="18" id="KW-1185">Reference proteome</keyword>
<feature type="domain" description="Membrane insertase YidC N-terminal" evidence="16">
    <location>
        <begin position="88"/>
        <end position="358"/>
    </location>
</feature>
<protein>
    <recommendedName>
        <fullName evidence="3 13">Membrane protein insertase YidC</fullName>
    </recommendedName>
    <alternativeName>
        <fullName evidence="12 13">Foldase YidC</fullName>
    </alternativeName>
    <alternativeName>
        <fullName evidence="11 13">Membrane integrase YidC</fullName>
    </alternativeName>
    <alternativeName>
        <fullName evidence="13">Membrane protein YidC</fullName>
    </alternativeName>
</protein>
<evidence type="ECO:0000256" key="7">
    <source>
        <dbReference type="ARBA" id="ARBA00022927"/>
    </source>
</evidence>
<dbReference type="NCBIfam" id="NF002353">
    <property type="entry name" value="PRK01318.1-4"/>
    <property type="match status" value="1"/>
</dbReference>
<dbReference type="RefSeq" id="WP_420906295.1">
    <property type="nucleotide sequence ID" value="NZ_BAAFGK010000005.1"/>
</dbReference>
<comment type="subcellular location">
    <subcellularLocation>
        <location evidence="1">Cell inner membrane</location>
        <topology evidence="1">Multi-pass membrane protein</topology>
    </subcellularLocation>
    <subcellularLocation>
        <location evidence="13">Cell membrane</location>
        <topology evidence="13">Multi-pass membrane protein</topology>
    </subcellularLocation>
</comment>
<dbReference type="InterPro" id="IPR028055">
    <property type="entry name" value="YidC/Oxa/ALB_C"/>
</dbReference>
<dbReference type="Gene3D" id="2.70.98.90">
    <property type="match status" value="1"/>
</dbReference>
<evidence type="ECO:0000313" key="17">
    <source>
        <dbReference type="EMBL" id="GAB0058574.1"/>
    </source>
</evidence>
<keyword evidence="4 13" id="KW-0813">Transport</keyword>
<dbReference type="Proteomes" id="UP001628193">
    <property type="component" value="Unassembled WGS sequence"/>
</dbReference>
<evidence type="ECO:0000259" key="15">
    <source>
        <dbReference type="Pfam" id="PF02096"/>
    </source>
</evidence>
<feature type="domain" description="Membrane insertase YidC/Oxa/ALB C-terminal" evidence="15">
    <location>
        <begin position="370"/>
        <end position="548"/>
    </location>
</feature>
<dbReference type="PRINTS" id="PR00701">
    <property type="entry name" value="60KDINNERMP"/>
</dbReference>